<name>A0A9P4T6R9_CURKU</name>
<feature type="region of interest" description="Disordered" evidence="1">
    <location>
        <begin position="250"/>
        <end position="316"/>
    </location>
</feature>
<feature type="compositionally biased region" description="Acidic residues" evidence="1">
    <location>
        <begin position="86"/>
        <end position="105"/>
    </location>
</feature>
<dbReference type="InterPro" id="IPR013904">
    <property type="entry name" value="RXT2_N"/>
</dbReference>
<reference evidence="3" key="1">
    <citation type="submission" date="2019-04" db="EMBL/GenBank/DDBJ databases">
        <title>Sequencing of skin fungus with MAO and IRED activity.</title>
        <authorList>
            <person name="Marsaioli A.J."/>
            <person name="Bonatto J.M.C."/>
            <person name="Reis Junior O."/>
        </authorList>
    </citation>
    <scope>NUCLEOTIDE SEQUENCE</scope>
    <source>
        <strain evidence="3">30M1</strain>
    </source>
</reference>
<gene>
    <name evidence="3" type="ORF">E8E13_000311</name>
</gene>
<organism evidence="3 4">
    <name type="scientific">Curvularia kusanoi</name>
    <name type="common">Cochliobolus kusanoi</name>
    <dbReference type="NCBI Taxonomy" id="90978"/>
    <lineage>
        <taxon>Eukaryota</taxon>
        <taxon>Fungi</taxon>
        <taxon>Dikarya</taxon>
        <taxon>Ascomycota</taxon>
        <taxon>Pezizomycotina</taxon>
        <taxon>Dothideomycetes</taxon>
        <taxon>Pleosporomycetidae</taxon>
        <taxon>Pleosporales</taxon>
        <taxon>Pleosporineae</taxon>
        <taxon>Pleosporaceae</taxon>
        <taxon>Curvularia</taxon>
    </lineage>
</organism>
<feature type="compositionally biased region" description="Low complexity" evidence="1">
    <location>
        <begin position="275"/>
        <end position="303"/>
    </location>
</feature>
<feature type="domain" description="Transcriptional regulatory protein RXT2 N-terminal" evidence="2">
    <location>
        <begin position="41"/>
        <end position="174"/>
    </location>
</feature>
<feature type="region of interest" description="Disordered" evidence="1">
    <location>
        <begin position="79"/>
        <end position="105"/>
    </location>
</feature>
<sequence length="439" mass="49046">MASQQQQIIDTIFSMKRKILRGNDSDLEDTDTHFADYRQDLKRKSQYARASDPEFLTDPRPYKKRIEHAGYRRYILQRNPPRFDPDGDLVEPSDEYEDEDDLESVEENPYADIRLERLLRPLTSAADLPNHRSLSVPYTSKHLTNLANEAGALWRREQITIARAKKLFVKLQGDSDFAPAALAATPDAPLGSSGSGTTHRALNGDAQPSSRNERPDTMDGAQDVEMEDAAHHNGTMEEPQAAVGEEAVNGVEPTTNGTTHETEIDGAQTNDEAHSTAGDDASDDTSQAAHRMTTRARAQAASSPSPPHSPSSTAGQVHPLFLFSTDSLPDRDFGLPSNEAEETRMLLMAYVQKQEEVARATSDLYHGLVHADRMRQDVFSWCKAEAHIGEMSDGEDWCDNEYWGLDHDLIKGRDEEEDETANTGKKSTRQRRKPDKEDR</sequence>
<dbReference type="GO" id="GO:0033698">
    <property type="term" value="C:Rpd3L complex"/>
    <property type="evidence" value="ECO:0007669"/>
    <property type="project" value="TreeGrafter"/>
</dbReference>
<evidence type="ECO:0000313" key="3">
    <source>
        <dbReference type="EMBL" id="KAF2996596.1"/>
    </source>
</evidence>
<keyword evidence="4" id="KW-1185">Reference proteome</keyword>
<dbReference type="Pfam" id="PF08595">
    <property type="entry name" value="RXT2_N"/>
    <property type="match status" value="1"/>
</dbReference>
<accession>A0A9P4T6R9</accession>
<evidence type="ECO:0000256" key="1">
    <source>
        <dbReference type="SAM" id="MobiDB-lite"/>
    </source>
</evidence>
<dbReference type="Proteomes" id="UP000801428">
    <property type="component" value="Unassembled WGS sequence"/>
</dbReference>
<evidence type="ECO:0000313" key="4">
    <source>
        <dbReference type="Proteomes" id="UP000801428"/>
    </source>
</evidence>
<feature type="region of interest" description="Disordered" evidence="1">
    <location>
        <begin position="186"/>
        <end position="219"/>
    </location>
</feature>
<dbReference type="InterPro" id="IPR039602">
    <property type="entry name" value="Rxt2"/>
</dbReference>
<dbReference type="OrthoDB" id="441210at2759"/>
<feature type="compositionally biased region" description="Polar residues" evidence="1">
    <location>
        <begin position="195"/>
        <end position="210"/>
    </location>
</feature>
<dbReference type="AlphaFoldDB" id="A0A9P4T6R9"/>
<dbReference type="EMBL" id="SWKU01000026">
    <property type="protein sequence ID" value="KAF2996596.1"/>
    <property type="molecule type" value="Genomic_DNA"/>
</dbReference>
<comment type="caution">
    <text evidence="3">The sequence shown here is derived from an EMBL/GenBank/DDBJ whole genome shotgun (WGS) entry which is preliminary data.</text>
</comment>
<proteinExistence type="predicted"/>
<dbReference type="GO" id="GO:0005829">
    <property type="term" value="C:cytosol"/>
    <property type="evidence" value="ECO:0007669"/>
    <property type="project" value="TreeGrafter"/>
</dbReference>
<dbReference type="PANTHER" id="PTHR28232:SF1">
    <property type="entry name" value="TRANSCRIPTIONAL REGULATORY PROTEIN RXT2"/>
    <property type="match status" value="1"/>
</dbReference>
<protein>
    <recommendedName>
        <fullName evidence="2">Transcriptional regulatory protein RXT2 N-terminal domain-containing protein</fullName>
    </recommendedName>
</protein>
<feature type="region of interest" description="Disordered" evidence="1">
    <location>
        <begin position="411"/>
        <end position="439"/>
    </location>
</feature>
<dbReference type="PANTHER" id="PTHR28232">
    <property type="entry name" value="TRANSCRIPTIONAL REGULATORY PROTEIN RXT2"/>
    <property type="match status" value="1"/>
</dbReference>
<evidence type="ECO:0000259" key="2">
    <source>
        <dbReference type="Pfam" id="PF08595"/>
    </source>
</evidence>